<protein>
    <submittedName>
        <fullName evidence="9">ABC transporter permease</fullName>
    </submittedName>
</protein>
<dbReference type="Pfam" id="PF12704">
    <property type="entry name" value="MacB_PCD"/>
    <property type="match status" value="1"/>
</dbReference>
<feature type="transmembrane region" description="Helical" evidence="6">
    <location>
        <begin position="315"/>
        <end position="334"/>
    </location>
</feature>
<evidence type="ECO:0000256" key="6">
    <source>
        <dbReference type="SAM" id="Phobius"/>
    </source>
</evidence>
<evidence type="ECO:0000259" key="8">
    <source>
        <dbReference type="Pfam" id="PF12704"/>
    </source>
</evidence>
<keyword evidence="3 6" id="KW-0812">Transmembrane</keyword>
<proteinExistence type="predicted"/>
<feature type="domain" description="MacB-like periplasmic core" evidence="8">
    <location>
        <begin position="19"/>
        <end position="228"/>
    </location>
</feature>
<keyword evidence="2" id="KW-1003">Cell membrane</keyword>
<dbReference type="InterPro" id="IPR025857">
    <property type="entry name" value="MacB_PCD"/>
</dbReference>
<gene>
    <name evidence="9" type="ORF">HZA61_08275</name>
</gene>
<dbReference type="PANTHER" id="PTHR30572">
    <property type="entry name" value="MEMBRANE COMPONENT OF TRANSPORTER-RELATED"/>
    <property type="match status" value="1"/>
</dbReference>
<feature type="domain" description="ABC3 transporter permease C-terminal" evidence="7">
    <location>
        <begin position="260"/>
        <end position="381"/>
    </location>
</feature>
<dbReference type="InterPro" id="IPR003838">
    <property type="entry name" value="ABC3_permease_C"/>
</dbReference>
<evidence type="ECO:0000313" key="9">
    <source>
        <dbReference type="EMBL" id="MBI5169468.1"/>
    </source>
</evidence>
<evidence type="ECO:0000256" key="2">
    <source>
        <dbReference type="ARBA" id="ARBA00022475"/>
    </source>
</evidence>
<evidence type="ECO:0000256" key="3">
    <source>
        <dbReference type="ARBA" id="ARBA00022692"/>
    </source>
</evidence>
<dbReference type="Pfam" id="PF02687">
    <property type="entry name" value="FtsX"/>
    <property type="match status" value="1"/>
</dbReference>
<name>A0A933W328_UNCEI</name>
<dbReference type="EMBL" id="JACRIW010000055">
    <property type="protein sequence ID" value="MBI5169468.1"/>
    <property type="molecule type" value="Genomic_DNA"/>
</dbReference>
<reference evidence="9" key="1">
    <citation type="submission" date="2020-07" db="EMBL/GenBank/DDBJ databases">
        <title>Huge and variable diversity of episymbiotic CPR bacteria and DPANN archaea in groundwater ecosystems.</title>
        <authorList>
            <person name="He C.Y."/>
            <person name="Keren R."/>
            <person name="Whittaker M."/>
            <person name="Farag I.F."/>
            <person name="Doudna J."/>
            <person name="Cate J.H.D."/>
            <person name="Banfield J.F."/>
        </authorList>
    </citation>
    <scope>NUCLEOTIDE SEQUENCE</scope>
    <source>
        <strain evidence="9">NC_groundwater_1813_Pr3_B-0.1um_71_17</strain>
    </source>
</reference>
<evidence type="ECO:0000259" key="7">
    <source>
        <dbReference type="Pfam" id="PF02687"/>
    </source>
</evidence>
<dbReference type="GO" id="GO:0005886">
    <property type="term" value="C:plasma membrane"/>
    <property type="evidence" value="ECO:0007669"/>
    <property type="project" value="UniProtKB-SubCell"/>
</dbReference>
<comment type="caution">
    <text evidence="9">The sequence shown here is derived from an EMBL/GenBank/DDBJ whole genome shotgun (WGS) entry which is preliminary data.</text>
</comment>
<feature type="transmembrane region" description="Helical" evidence="6">
    <location>
        <begin position="258"/>
        <end position="283"/>
    </location>
</feature>
<dbReference type="AlphaFoldDB" id="A0A933W328"/>
<evidence type="ECO:0000256" key="4">
    <source>
        <dbReference type="ARBA" id="ARBA00022989"/>
    </source>
</evidence>
<evidence type="ECO:0000256" key="1">
    <source>
        <dbReference type="ARBA" id="ARBA00004651"/>
    </source>
</evidence>
<organism evidence="9 10">
    <name type="scientific">Eiseniibacteriota bacterium</name>
    <dbReference type="NCBI Taxonomy" id="2212470"/>
    <lineage>
        <taxon>Bacteria</taxon>
        <taxon>Candidatus Eiseniibacteriota</taxon>
    </lineage>
</organism>
<keyword evidence="4 6" id="KW-1133">Transmembrane helix</keyword>
<sequence length="389" mass="41185">MAIPFAYNVRNVMQRPVATLTTAIGVALTIAVLLAAFALAEGFRSTLSSTGSDANALVLRDGADSEVTSGLTLEMASILGAHPNVALAASGRPLASFEMVTTINLPRVGQKGASNIKVRGLNMDDVGMRITPKIVEGRTFTPGTDEIIVGDRIAPRFAHCRVGDEIKLQKRPFKVVGRFTTAGSSFESEIWGDARALAPVFHREGGYQIGVLRMKDPSAFEAMKKEWEADPRLGIQAKREREFYESQSAGTTGLIRGLGIFITGIMAIGALFGAANTMFAAVANRGREIATLLVLGFSPIAVMTSFVVESMIVALIGGVFGCLIALPINGITTSTTNFQSFSEVAFQFRVTPPLLVTALVFSAVLGALGGFFPALRAANQPLSRGLRGG</sequence>
<feature type="transmembrane region" description="Helical" evidence="6">
    <location>
        <begin position="20"/>
        <end position="40"/>
    </location>
</feature>
<comment type="subcellular location">
    <subcellularLocation>
        <location evidence="1">Cell membrane</location>
        <topology evidence="1">Multi-pass membrane protein</topology>
    </subcellularLocation>
</comment>
<dbReference type="InterPro" id="IPR050250">
    <property type="entry name" value="Macrolide_Exporter_MacB"/>
</dbReference>
<keyword evidence="5 6" id="KW-0472">Membrane</keyword>
<dbReference type="PANTHER" id="PTHR30572:SF15">
    <property type="entry name" value="ABC TRANSPORTER PERMEASE"/>
    <property type="match status" value="1"/>
</dbReference>
<dbReference type="GO" id="GO:0022857">
    <property type="term" value="F:transmembrane transporter activity"/>
    <property type="evidence" value="ECO:0007669"/>
    <property type="project" value="TreeGrafter"/>
</dbReference>
<feature type="transmembrane region" description="Helical" evidence="6">
    <location>
        <begin position="354"/>
        <end position="375"/>
    </location>
</feature>
<feature type="transmembrane region" description="Helical" evidence="6">
    <location>
        <begin position="289"/>
        <end position="308"/>
    </location>
</feature>
<accession>A0A933W328</accession>
<evidence type="ECO:0000256" key="5">
    <source>
        <dbReference type="ARBA" id="ARBA00023136"/>
    </source>
</evidence>
<evidence type="ECO:0000313" key="10">
    <source>
        <dbReference type="Proteomes" id="UP000696931"/>
    </source>
</evidence>
<dbReference type="Proteomes" id="UP000696931">
    <property type="component" value="Unassembled WGS sequence"/>
</dbReference>